<dbReference type="AlphaFoldDB" id="A0A4Y9VPE1"/>
<name>A0A4Y9VPE1_9PROT</name>
<keyword evidence="1" id="KW-0732">Signal</keyword>
<gene>
    <name evidence="3" type="ORF">C3Y98_09990</name>
</gene>
<evidence type="ECO:0000313" key="4">
    <source>
        <dbReference type="Proteomes" id="UP000297706"/>
    </source>
</evidence>
<sequence length="106" mass="11813">MRKSIHTLTLASLISLSLLSPLAFADDDIHEIEAISKELGLITLEQARTKALAAKPGAVADVDLENRRFGKGWDYEFEIVDADGREWEVLVDAKTGAVRDVSREWF</sequence>
<feature type="chain" id="PRO_5021321764" evidence="1">
    <location>
        <begin position="26"/>
        <end position="106"/>
    </location>
</feature>
<dbReference type="Pfam" id="PF03413">
    <property type="entry name" value="PepSY"/>
    <property type="match status" value="1"/>
</dbReference>
<evidence type="ECO:0000313" key="3">
    <source>
        <dbReference type="EMBL" id="TFW70634.1"/>
    </source>
</evidence>
<evidence type="ECO:0000256" key="1">
    <source>
        <dbReference type="SAM" id="SignalP"/>
    </source>
</evidence>
<dbReference type="RefSeq" id="WP_135278439.1">
    <property type="nucleotide sequence ID" value="NZ_PQVH01000012.1"/>
</dbReference>
<dbReference type="Proteomes" id="UP000297706">
    <property type="component" value="Unassembled WGS sequence"/>
</dbReference>
<comment type="caution">
    <text evidence="3">The sequence shown here is derived from an EMBL/GenBank/DDBJ whole genome shotgun (WGS) entry which is preliminary data.</text>
</comment>
<dbReference type="Gene3D" id="3.10.450.40">
    <property type="match status" value="1"/>
</dbReference>
<dbReference type="EMBL" id="PQVH01000012">
    <property type="protein sequence ID" value="TFW70634.1"/>
    <property type="molecule type" value="Genomic_DNA"/>
</dbReference>
<dbReference type="InterPro" id="IPR025711">
    <property type="entry name" value="PepSY"/>
</dbReference>
<protein>
    <submittedName>
        <fullName evidence="3">Peptidase M4</fullName>
    </submittedName>
</protein>
<accession>A0A4Y9VPE1</accession>
<feature type="signal peptide" evidence="1">
    <location>
        <begin position="1"/>
        <end position="25"/>
    </location>
</feature>
<reference evidence="3 4" key="1">
    <citation type="submission" date="2018-02" db="EMBL/GenBank/DDBJ databases">
        <title>A novel lanthanide dependent methylotroph, Methylotenera sp. La3113.</title>
        <authorList>
            <person name="Lv H."/>
            <person name="Tani A."/>
        </authorList>
    </citation>
    <scope>NUCLEOTIDE SEQUENCE [LARGE SCALE GENOMIC DNA]</scope>
    <source>
        <strain evidence="3 4">La3113</strain>
    </source>
</reference>
<feature type="domain" description="PepSY" evidence="2">
    <location>
        <begin position="42"/>
        <end position="101"/>
    </location>
</feature>
<dbReference type="OrthoDB" id="5772663at2"/>
<proteinExistence type="predicted"/>
<organism evidence="3 4">
    <name type="scientific">Methylotenera oryzisoli</name>
    <dbReference type="NCBI Taxonomy" id="2080758"/>
    <lineage>
        <taxon>Bacteria</taxon>
        <taxon>Pseudomonadati</taxon>
        <taxon>Pseudomonadota</taxon>
        <taxon>Betaproteobacteria</taxon>
        <taxon>Nitrosomonadales</taxon>
        <taxon>Methylophilaceae</taxon>
        <taxon>Methylotenera</taxon>
    </lineage>
</organism>
<evidence type="ECO:0000259" key="2">
    <source>
        <dbReference type="Pfam" id="PF03413"/>
    </source>
</evidence>
<keyword evidence="4" id="KW-1185">Reference proteome</keyword>